<keyword evidence="3" id="KW-1185">Reference proteome</keyword>
<feature type="region of interest" description="Disordered" evidence="1">
    <location>
        <begin position="1"/>
        <end position="70"/>
    </location>
</feature>
<dbReference type="OrthoDB" id="123332at2"/>
<evidence type="ECO:0000313" key="3">
    <source>
        <dbReference type="Proteomes" id="UP000538666"/>
    </source>
</evidence>
<dbReference type="Proteomes" id="UP000538666">
    <property type="component" value="Unassembled WGS sequence"/>
</dbReference>
<feature type="compositionally biased region" description="Basic and acidic residues" evidence="1">
    <location>
        <begin position="1"/>
        <end position="17"/>
    </location>
</feature>
<gene>
    <name evidence="2" type="ORF">HNQ77_001383</name>
</gene>
<protein>
    <submittedName>
        <fullName evidence="2">Uncharacterized protein</fullName>
    </submittedName>
</protein>
<sequence length="70" mass="7477">MTDKKINHPDADAHKGAVESQSPHDTPERSDLHSNLADQLPHRSGGSDLDGADSDFPEPGSSPEHSGQHK</sequence>
<accession>A0A841JUK7</accession>
<comment type="caution">
    <text evidence="2">The sequence shown here is derived from an EMBL/GenBank/DDBJ whole genome shotgun (WGS) entry which is preliminary data.</text>
</comment>
<name>A0A841JUK7_9BACT</name>
<proteinExistence type="predicted"/>
<dbReference type="AlphaFoldDB" id="A0A841JUK7"/>
<evidence type="ECO:0000313" key="2">
    <source>
        <dbReference type="EMBL" id="MBB6143439.1"/>
    </source>
</evidence>
<dbReference type="EMBL" id="JACHEK010000002">
    <property type="protein sequence ID" value="MBB6143439.1"/>
    <property type="molecule type" value="Genomic_DNA"/>
</dbReference>
<organism evidence="2 3">
    <name type="scientific">Silvibacterium bohemicum</name>
    <dbReference type="NCBI Taxonomy" id="1577686"/>
    <lineage>
        <taxon>Bacteria</taxon>
        <taxon>Pseudomonadati</taxon>
        <taxon>Acidobacteriota</taxon>
        <taxon>Terriglobia</taxon>
        <taxon>Terriglobales</taxon>
        <taxon>Acidobacteriaceae</taxon>
        <taxon>Silvibacterium</taxon>
    </lineage>
</organism>
<reference evidence="2 3" key="1">
    <citation type="submission" date="2020-08" db="EMBL/GenBank/DDBJ databases">
        <title>Genomic Encyclopedia of Type Strains, Phase IV (KMG-IV): sequencing the most valuable type-strain genomes for metagenomic binning, comparative biology and taxonomic classification.</title>
        <authorList>
            <person name="Goeker M."/>
        </authorList>
    </citation>
    <scope>NUCLEOTIDE SEQUENCE [LARGE SCALE GENOMIC DNA]</scope>
    <source>
        <strain evidence="2 3">DSM 103733</strain>
    </source>
</reference>
<evidence type="ECO:0000256" key="1">
    <source>
        <dbReference type="SAM" id="MobiDB-lite"/>
    </source>
</evidence>
<dbReference type="RefSeq" id="WP_050062313.1">
    <property type="nucleotide sequence ID" value="NZ_JACHEK010000002.1"/>
</dbReference>